<accession>A0A4Z2FXF2</accession>
<evidence type="ECO:0000313" key="3">
    <source>
        <dbReference type="Proteomes" id="UP000314294"/>
    </source>
</evidence>
<dbReference type="AlphaFoldDB" id="A0A4Z2FXF2"/>
<evidence type="ECO:0000256" key="1">
    <source>
        <dbReference type="SAM" id="MobiDB-lite"/>
    </source>
</evidence>
<reference evidence="2 3" key="1">
    <citation type="submission" date="2019-03" db="EMBL/GenBank/DDBJ databases">
        <title>First draft genome of Liparis tanakae, snailfish: a comprehensive survey of snailfish specific genes.</title>
        <authorList>
            <person name="Kim W."/>
            <person name="Song I."/>
            <person name="Jeong J.-H."/>
            <person name="Kim D."/>
            <person name="Kim S."/>
            <person name="Ryu S."/>
            <person name="Song J.Y."/>
            <person name="Lee S.K."/>
        </authorList>
    </citation>
    <scope>NUCLEOTIDE SEQUENCE [LARGE SCALE GENOMIC DNA]</scope>
    <source>
        <tissue evidence="2">Muscle</tissue>
    </source>
</reference>
<comment type="caution">
    <text evidence="2">The sequence shown here is derived from an EMBL/GenBank/DDBJ whole genome shotgun (WGS) entry which is preliminary data.</text>
</comment>
<name>A0A4Z2FXF2_9TELE</name>
<proteinExistence type="predicted"/>
<feature type="region of interest" description="Disordered" evidence="1">
    <location>
        <begin position="47"/>
        <end position="70"/>
    </location>
</feature>
<sequence>MRTQRAWQTRIRAAEEPETLTNLKSVFKNRAVSLSMVLNARTNQIAGGRRRDDGVERPPCREIKVDAKNR</sequence>
<evidence type="ECO:0000313" key="2">
    <source>
        <dbReference type="EMBL" id="TNN45956.1"/>
    </source>
</evidence>
<dbReference type="Proteomes" id="UP000314294">
    <property type="component" value="Unassembled WGS sequence"/>
</dbReference>
<feature type="compositionally biased region" description="Basic and acidic residues" evidence="1">
    <location>
        <begin position="49"/>
        <end position="70"/>
    </location>
</feature>
<keyword evidence="3" id="KW-1185">Reference proteome</keyword>
<protein>
    <submittedName>
        <fullName evidence="2">Uncharacterized protein</fullName>
    </submittedName>
</protein>
<dbReference type="EMBL" id="SRLO01000815">
    <property type="protein sequence ID" value="TNN45956.1"/>
    <property type="molecule type" value="Genomic_DNA"/>
</dbReference>
<organism evidence="2 3">
    <name type="scientific">Liparis tanakae</name>
    <name type="common">Tanaka's snailfish</name>
    <dbReference type="NCBI Taxonomy" id="230148"/>
    <lineage>
        <taxon>Eukaryota</taxon>
        <taxon>Metazoa</taxon>
        <taxon>Chordata</taxon>
        <taxon>Craniata</taxon>
        <taxon>Vertebrata</taxon>
        <taxon>Euteleostomi</taxon>
        <taxon>Actinopterygii</taxon>
        <taxon>Neopterygii</taxon>
        <taxon>Teleostei</taxon>
        <taxon>Neoteleostei</taxon>
        <taxon>Acanthomorphata</taxon>
        <taxon>Eupercaria</taxon>
        <taxon>Perciformes</taxon>
        <taxon>Cottioidei</taxon>
        <taxon>Cottales</taxon>
        <taxon>Liparidae</taxon>
        <taxon>Liparis</taxon>
    </lineage>
</organism>
<gene>
    <name evidence="2" type="ORF">EYF80_043837</name>
</gene>